<dbReference type="EMBL" id="CP101497">
    <property type="protein sequence ID" value="UTT63262.1"/>
    <property type="molecule type" value="Genomic_DNA"/>
</dbReference>
<gene>
    <name evidence="1" type="ORF">NNL39_03930</name>
</gene>
<protein>
    <recommendedName>
        <fullName evidence="3">Ig-like domain-containing protein</fullName>
    </recommendedName>
</protein>
<name>A0ABY5FYP6_9MICO</name>
<sequence>MLSSGNRFDVVSVTLPAAGPYQVYVTASGGATATISTPRLPATPAFGCSLIGGGVIDAQSIEWNLWTAGAASSENWDYDYELTTTTAVLGTVVTAQPGSTITLECAPSPSVADLDDQWVDRLTASLISIAAVPVG</sequence>
<evidence type="ECO:0000313" key="2">
    <source>
        <dbReference type="Proteomes" id="UP001060039"/>
    </source>
</evidence>
<evidence type="ECO:0000313" key="1">
    <source>
        <dbReference type="EMBL" id="UTT63262.1"/>
    </source>
</evidence>
<proteinExistence type="predicted"/>
<dbReference type="RefSeq" id="WP_255160394.1">
    <property type="nucleotide sequence ID" value="NZ_CP101497.1"/>
</dbReference>
<organism evidence="1 2">
    <name type="scientific">Microcella humidisoli</name>
    <dbReference type="NCBI Taxonomy" id="2963406"/>
    <lineage>
        <taxon>Bacteria</taxon>
        <taxon>Bacillati</taxon>
        <taxon>Actinomycetota</taxon>
        <taxon>Actinomycetes</taxon>
        <taxon>Micrococcales</taxon>
        <taxon>Microbacteriaceae</taxon>
        <taxon>Microcella</taxon>
    </lineage>
</organism>
<dbReference type="Proteomes" id="UP001060039">
    <property type="component" value="Chromosome"/>
</dbReference>
<reference evidence="1" key="1">
    <citation type="submission" date="2022-07" db="EMBL/GenBank/DDBJ databases">
        <title>Taxonomic analysis of Microcella humidisoli nov. sp., isolated from riverside soil.</title>
        <authorList>
            <person name="Molina K.M."/>
            <person name="Kim S.B."/>
        </authorList>
    </citation>
    <scope>NUCLEOTIDE SEQUENCE</scope>
    <source>
        <strain evidence="1">MMS21-STM10</strain>
    </source>
</reference>
<evidence type="ECO:0008006" key="3">
    <source>
        <dbReference type="Google" id="ProtNLM"/>
    </source>
</evidence>
<accession>A0ABY5FYP6</accession>
<keyword evidence="2" id="KW-1185">Reference proteome</keyword>